<gene>
    <name evidence="1" type="ORF">DS742_14360</name>
</gene>
<dbReference type="Proteomes" id="UP000260680">
    <property type="component" value="Unassembled WGS sequence"/>
</dbReference>
<dbReference type="AlphaFoldDB" id="A0A3E2NBC9"/>
<dbReference type="RefSeq" id="WP_117417665.1">
    <property type="nucleotide sequence ID" value="NZ_QOHO01000043.1"/>
</dbReference>
<reference evidence="1 2" key="1">
    <citation type="submission" date="2018-07" db="EMBL/GenBank/DDBJ databases">
        <title>New species, Clostridium PI-S10-A1B.</title>
        <authorList>
            <person name="Krishna G."/>
            <person name="Summeta K."/>
            <person name="Shikha S."/>
            <person name="Prabhu P.B."/>
            <person name="Suresh K."/>
        </authorList>
    </citation>
    <scope>NUCLEOTIDE SEQUENCE [LARGE SCALE GENOMIC DNA]</scope>
    <source>
        <strain evidence="1 2">PI-S10-A1B</strain>
    </source>
</reference>
<sequence length="89" mass="10762">MNILIVGIALFVCSIFLLYRNQYVFNNRSDIREAIADYNLDQILHGNYKENKIPYDCMEDYFKTLFRLFDFSNKNIVTNEIYKKIEKYI</sequence>
<evidence type="ECO:0000313" key="2">
    <source>
        <dbReference type="Proteomes" id="UP000260680"/>
    </source>
</evidence>
<name>A0A3E2NBC9_9FIRM</name>
<accession>A0A3E2NBC9</accession>
<evidence type="ECO:0000313" key="1">
    <source>
        <dbReference type="EMBL" id="RFZ78292.1"/>
    </source>
</evidence>
<protein>
    <submittedName>
        <fullName evidence="1">Uncharacterized protein</fullName>
    </submittedName>
</protein>
<dbReference type="EMBL" id="QOHO01000043">
    <property type="protein sequence ID" value="RFZ78292.1"/>
    <property type="molecule type" value="Genomic_DNA"/>
</dbReference>
<comment type="caution">
    <text evidence="1">The sequence shown here is derived from an EMBL/GenBank/DDBJ whole genome shotgun (WGS) entry which is preliminary data.</text>
</comment>
<organism evidence="1 2">
    <name type="scientific">Lacrimispora amygdalina</name>
    <dbReference type="NCBI Taxonomy" id="253257"/>
    <lineage>
        <taxon>Bacteria</taxon>
        <taxon>Bacillati</taxon>
        <taxon>Bacillota</taxon>
        <taxon>Clostridia</taxon>
        <taxon>Lachnospirales</taxon>
        <taxon>Lachnospiraceae</taxon>
        <taxon>Lacrimispora</taxon>
    </lineage>
</organism>
<proteinExistence type="predicted"/>